<dbReference type="PROSITE" id="PS00107">
    <property type="entry name" value="PROTEIN_KINASE_ATP"/>
    <property type="match status" value="1"/>
</dbReference>
<evidence type="ECO:0000256" key="4">
    <source>
        <dbReference type="ARBA" id="ARBA00023860"/>
    </source>
</evidence>
<dbReference type="PROSITE" id="PS00108">
    <property type="entry name" value="PROTEIN_KINASE_ST"/>
    <property type="match status" value="1"/>
</dbReference>
<comment type="caution">
    <text evidence="9">The sequence shown here is derived from an EMBL/GenBank/DDBJ whole genome shotgun (WGS) entry which is preliminary data.</text>
</comment>
<evidence type="ECO:0000256" key="7">
    <source>
        <dbReference type="SAM" id="MobiDB-lite"/>
    </source>
</evidence>
<dbReference type="EMBL" id="MPUH01000068">
    <property type="protein sequence ID" value="OMJ92089.1"/>
    <property type="molecule type" value="Genomic_DNA"/>
</dbReference>
<keyword evidence="6" id="KW-0808">Transferase</keyword>
<evidence type="ECO:0000256" key="1">
    <source>
        <dbReference type="ARBA" id="ARBA00012513"/>
    </source>
</evidence>
<dbReference type="EC" id="2.7.11.1" evidence="1"/>
<evidence type="ECO:0000256" key="6">
    <source>
        <dbReference type="RuleBase" id="RU000304"/>
    </source>
</evidence>
<keyword evidence="10" id="KW-1185">Reference proteome</keyword>
<keyword evidence="3 5" id="KW-0067">ATP-binding</keyword>
<feature type="compositionally biased region" description="Basic and acidic residues" evidence="7">
    <location>
        <begin position="335"/>
        <end position="345"/>
    </location>
</feature>
<keyword evidence="6" id="KW-0723">Serine/threonine-protein kinase</keyword>
<evidence type="ECO:0000259" key="8">
    <source>
        <dbReference type="PROSITE" id="PS50011"/>
    </source>
</evidence>
<feature type="compositionally biased region" description="Basic and acidic residues" evidence="7">
    <location>
        <begin position="398"/>
        <end position="411"/>
    </location>
</feature>
<keyword evidence="6" id="KW-0418">Kinase</keyword>
<evidence type="ECO:0000313" key="10">
    <source>
        <dbReference type="Proteomes" id="UP000187209"/>
    </source>
</evidence>
<feature type="compositionally biased region" description="Basic and acidic residues" evidence="7">
    <location>
        <begin position="368"/>
        <end position="384"/>
    </location>
</feature>
<dbReference type="AlphaFoldDB" id="A0A1R2CSU3"/>
<sequence length="461" mass="52817">MEPKRIIIDNKYKLRKKLGHGSFADVHKAFDIVAKEHVAIKFETKSNHQQFLNEIQALSALSLIEGIPSILSSGQYKSKQYIVLELLDKSLDNKLKKYNSIFSLDCVTLIGLQIIKRLQNIHDMNYLHRDIKPSNIMIGRKKKGKDSTLYLIDFGLSKKYKDPVTKQHSLYGENRQIIGNLKFSSLNTHLGIEQSRRDDVEACFNVMINCLKGSLPWDCSNQEFSNSLVLGIMKKVTIEQLCKDCPHEFIEIFKYIRGLHFQDRPNYEYIIELLHRIRISNKLTLIFDWIAKEKRRVSIDFLAVSSTNNLKNNVRRSSAQVTMNNITKLTKSPKNSKEKSSHKSSDSSCYGSFSSNTNSASQVSSSNGEKEFLVSEEGKDDDKRSRKGSGTSADANSDQEKAKPNNCETEKKMQIYVEAFTKNIESKIICRKDTLKDSAYPEIHDRSLFSHFDQQIEDNFS</sequence>
<dbReference type="InterPro" id="IPR050235">
    <property type="entry name" value="CK1_Ser-Thr_kinase"/>
</dbReference>
<evidence type="ECO:0000256" key="3">
    <source>
        <dbReference type="ARBA" id="ARBA00022840"/>
    </source>
</evidence>
<feature type="domain" description="Protein kinase" evidence="8">
    <location>
        <begin position="12"/>
        <end position="278"/>
    </location>
</feature>
<dbReference type="Pfam" id="PF00069">
    <property type="entry name" value="Pkinase"/>
    <property type="match status" value="1"/>
</dbReference>
<dbReference type="InterPro" id="IPR017441">
    <property type="entry name" value="Protein_kinase_ATP_BS"/>
</dbReference>
<feature type="compositionally biased region" description="Polar residues" evidence="7">
    <location>
        <begin position="315"/>
        <end position="330"/>
    </location>
</feature>
<protein>
    <recommendedName>
        <fullName evidence="4">Casein kinase I</fullName>
        <ecNumber evidence="1">2.7.11.1</ecNumber>
    </recommendedName>
</protein>
<name>A0A1R2CSU3_9CILI</name>
<keyword evidence="2 5" id="KW-0547">Nucleotide-binding</keyword>
<dbReference type="InterPro" id="IPR000719">
    <property type="entry name" value="Prot_kinase_dom"/>
</dbReference>
<gene>
    <name evidence="9" type="ORF">SteCoe_5184</name>
</gene>
<evidence type="ECO:0000313" key="9">
    <source>
        <dbReference type="EMBL" id="OMJ92089.1"/>
    </source>
</evidence>
<feature type="region of interest" description="Disordered" evidence="7">
    <location>
        <begin position="315"/>
        <end position="411"/>
    </location>
</feature>
<feature type="compositionally biased region" description="Low complexity" evidence="7">
    <location>
        <begin position="346"/>
        <end position="367"/>
    </location>
</feature>
<dbReference type="GO" id="GO:0005524">
    <property type="term" value="F:ATP binding"/>
    <property type="evidence" value="ECO:0007669"/>
    <property type="project" value="UniProtKB-UniRule"/>
</dbReference>
<dbReference type="PANTHER" id="PTHR11909">
    <property type="entry name" value="CASEIN KINASE-RELATED"/>
    <property type="match status" value="1"/>
</dbReference>
<dbReference type="SUPFAM" id="SSF56112">
    <property type="entry name" value="Protein kinase-like (PK-like)"/>
    <property type="match status" value="1"/>
</dbReference>
<comment type="similarity">
    <text evidence="6">Belongs to the protein kinase superfamily.</text>
</comment>
<dbReference type="Proteomes" id="UP000187209">
    <property type="component" value="Unassembled WGS sequence"/>
</dbReference>
<dbReference type="InterPro" id="IPR008271">
    <property type="entry name" value="Ser/Thr_kinase_AS"/>
</dbReference>
<accession>A0A1R2CSU3</accession>
<proteinExistence type="inferred from homology"/>
<organism evidence="9 10">
    <name type="scientific">Stentor coeruleus</name>
    <dbReference type="NCBI Taxonomy" id="5963"/>
    <lineage>
        <taxon>Eukaryota</taxon>
        <taxon>Sar</taxon>
        <taxon>Alveolata</taxon>
        <taxon>Ciliophora</taxon>
        <taxon>Postciliodesmatophora</taxon>
        <taxon>Heterotrichea</taxon>
        <taxon>Heterotrichida</taxon>
        <taxon>Stentoridae</taxon>
        <taxon>Stentor</taxon>
    </lineage>
</organism>
<feature type="binding site" evidence="5">
    <location>
        <position position="41"/>
    </location>
    <ligand>
        <name>ATP</name>
        <dbReference type="ChEBI" id="CHEBI:30616"/>
    </ligand>
</feature>
<evidence type="ECO:0000256" key="5">
    <source>
        <dbReference type="PROSITE-ProRule" id="PRU10141"/>
    </source>
</evidence>
<dbReference type="Gene3D" id="1.10.510.10">
    <property type="entry name" value="Transferase(Phosphotransferase) domain 1"/>
    <property type="match status" value="1"/>
</dbReference>
<dbReference type="GO" id="GO:0004674">
    <property type="term" value="F:protein serine/threonine kinase activity"/>
    <property type="evidence" value="ECO:0007669"/>
    <property type="project" value="UniProtKB-KW"/>
</dbReference>
<dbReference type="OrthoDB" id="5979581at2759"/>
<evidence type="ECO:0000256" key="2">
    <source>
        <dbReference type="ARBA" id="ARBA00022741"/>
    </source>
</evidence>
<dbReference type="SMART" id="SM00220">
    <property type="entry name" value="S_TKc"/>
    <property type="match status" value="1"/>
</dbReference>
<dbReference type="PROSITE" id="PS50011">
    <property type="entry name" value="PROTEIN_KINASE_DOM"/>
    <property type="match status" value="1"/>
</dbReference>
<reference evidence="9 10" key="1">
    <citation type="submission" date="2016-11" db="EMBL/GenBank/DDBJ databases">
        <title>The macronuclear genome of Stentor coeruleus: a giant cell with tiny introns.</title>
        <authorList>
            <person name="Slabodnick M."/>
            <person name="Ruby J.G."/>
            <person name="Reiff S.B."/>
            <person name="Swart E.C."/>
            <person name="Gosai S."/>
            <person name="Prabakaran S."/>
            <person name="Witkowska E."/>
            <person name="Larue G.E."/>
            <person name="Fisher S."/>
            <person name="Freeman R.M."/>
            <person name="Gunawardena J."/>
            <person name="Chu W."/>
            <person name="Stover N.A."/>
            <person name="Gregory B.D."/>
            <person name="Nowacki M."/>
            <person name="Derisi J."/>
            <person name="Roy S.W."/>
            <person name="Marshall W.F."/>
            <person name="Sood P."/>
        </authorList>
    </citation>
    <scope>NUCLEOTIDE SEQUENCE [LARGE SCALE GENOMIC DNA]</scope>
    <source>
        <strain evidence="9">WM001</strain>
    </source>
</reference>
<dbReference type="InterPro" id="IPR011009">
    <property type="entry name" value="Kinase-like_dom_sf"/>
</dbReference>